<feature type="transmembrane region" description="Helical" evidence="1">
    <location>
        <begin position="154"/>
        <end position="183"/>
    </location>
</feature>
<geneLocation type="mitochondrion" evidence="2"/>
<feature type="transmembrane region" description="Helical" evidence="1">
    <location>
        <begin position="7"/>
        <end position="36"/>
    </location>
</feature>
<keyword evidence="1" id="KW-0472">Membrane</keyword>
<proteinExistence type="predicted"/>
<feature type="transmembrane region" description="Helical" evidence="1">
    <location>
        <begin position="56"/>
        <end position="75"/>
    </location>
</feature>
<name>A0A1L2FN43_MECDI</name>
<gene>
    <name evidence="2" type="primary">ND2</name>
</gene>
<accession>A0A1L2FN43</accession>
<evidence type="ECO:0000256" key="1">
    <source>
        <dbReference type="SAM" id="Phobius"/>
    </source>
</evidence>
<feature type="transmembrane region" description="Helical" evidence="1">
    <location>
        <begin position="226"/>
        <end position="249"/>
    </location>
</feature>
<feature type="transmembrane region" description="Helical" evidence="1">
    <location>
        <begin position="82"/>
        <end position="103"/>
    </location>
</feature>
<dbReference type="AlphaFoldDB" id="A0A1L2FN43"/>
<keyword evidence="1" id="KW-1133">Transmembrane helix</keyword>
<feature type="transmembrane region" description="Helical" evidence="1">
    <location>
        <begin position="195"/>
        <end position="214"/>
    </location>
</feature>
<reference evidence="2" key="1">
    <citation type="submission" date="2015-12" db="EMBL/GenBank/DDBJ databases">
        <title>The complete mitochondrial genome sequence of Mecistocirrus digitatus.</title>
        <authorList>
            <person name="Ming L."/>
        </authorList>
    </citation>
    <scope>NUCLEOTIDE SEQUENCE</scope>
</reference>
<sequence length="278" mass="33600">MLCMMVIFFSFLCLMVNNMIVWWSIFFLMTMLFVILNKFSIAYNALYNYFILQETLGLLFLLLTISGVQTMILFMKIGVAPLHFWIFSITNSLNWMNLMWFLTFQKLPFLIILLQILFNYVIVLLMFGLFVCLVQMFMMKSYKNLMVLSSTESFNWILMMFIFSFINVIFVFMYYFFVMIYMINKFVNLEKKKYFSWKTVLIFMNLPFSANFFIKIMSLKELLKNFNVLVLILLFFMFMSMLSLKFWMITLSVKNVKNNEYKKIVYFVIMPLMLLIMI</sequence>
<keyword evidence="2" id="KW-0496">Mitochondrion</keyword>
<protein>
    <submittedName>
        <fullName evidence="2">NADH dehydrogenase subunit 2</fullName>
    </submittedName>
</protein>
<evidence type="ECO:0000313" key="2">
    <source>
        <dbReference type="EMBL" id="ANY93347.1"/>
    </source>
</evidence>
<keyword evidence="1" id="KW-0812">Transmembrane</keyword>
<organism evidence="2">
    <name type="scientific">Mecistocirrus digitatus</name>
    <name type="common">Parasitic roundworm</name>
    <dbReference type="NCBI Taxonomy" id="237660"/>
    <lineage>
        <taxon>Eukaryota</taxon>
        <taxon>Metazoa</taxon>
        <taxon>Ecdysozoa</taxon>
        <taxon>Nematoda</taxon>
        <taxon>Chromadorea</taxon>
        <taxon>Rhabditida</taxon>
        <taxon>Rhabditina</taxon>
        <taxon>Rhabditomorpha</taxon>
        <taxon>Strongyloidea</taxon>
        <taxon>Trichostrongylidae</taxon>
        <taxon>Mecistocirrus</taxon>
    </lineage>
</organism>
<dbReference type="EMBL" id="KU308395">
    <property type="protein sequence ID" value="ANY93347.1"/>
    <property type="molecule type" value="Genomic_DNA"/>
</dbReference>
<feature type="transmembrane region" description="Helical" evidence="1">
    <location>
        <begin position="109"/>
        <end position="134"/>
    </location>
</feature>